<dbReference type="RefSeq" id="WP_379833876.1">
    <property type="nucleotide sequence ID" value="NZ_JBHRYQ010000001.1"/>
</dbReference>
<gene>
    <name evidence="1" type="ORF">ACFOOI_00800</name>
</gene>
<dbReference type="Proteomes" id="UP001595616">
    <property type="component" value="Unassembled WGS sequence"/>
</dbReference>
<comment type="caution">
    <text evidence="1">The sequence shown here is derived from an EMBL/GenBank/DDBJ whole genome shotgun (WGS) entry which is preliminary data.</text>
</comment>
<evidence type="ECO:0000313" key="1">
    <source>
        <dbReference type="EMBL" id="MFC3809176.1"/>
    </source>
</evidence>
<sequence length="98" mass="11598">MYHYTTTSTTRLNDLAYVFKNRGNVNTTLIKNAFQKLYQARDYAIFDTFWNNAGLSETLFGTILLNESEEDFEKRSKIDFISWVKTFNPKIYSFIDIK</sequence>
<keyword evidence="2" id="KW-1185">Reference proteome</keyword>
<name>A0ABV7YQB7_9BACT</name>
<proteinExistence type="predicted"/>
<reference evidence="2" key="1">
    <citation type="journal article" date="2019" name="Int. J. Syst. Evol. Microbiol.">
        <title>The Global Catalogue of Microorganisms (GCM) 10K type strain sequencing project: providing services to taxonomists for standard genome sequencing and annotation.</title>
        <authorList>
            <consortium name="The Broad Institute Genomics Platform"/>
            <consortium name="The Broad Institute Genome Sequencing Center for Infectious Disease"/>
            <person name="Wu L."/>
            <person name="Ma J."/>
        </authorList>
    </citation>
    <scope>NUCLEOTIDE SEQUENCE [LARGE SCALE GENOMIC DNA]</scope>
    <source>
        <strain evidence="2">CECT 7956</strain>
    </source>
</reference>
<evidence type="ECO:0000313" key="2">
    <source>
        <dbReference type="Proteomes" id="UP001595616"/>
    </source>
</evidence>
<organism evidence="1 2">
    <name type="scientific">Lacihabitans lacunae</name>
    <dbReference type="NCBI Taxonomy" id="1028214"/>
    <lineage>
        <taxon>Bacteria</taxon>
        <taxon>Pseudomonadati</taxon>
        <taxon>Bacteroidota</taxon>
        <taxon>Cytophagia</taxon>
        <taxon>Cytophagales</taxon>
        <taxon>Leadbetterellaceae</taxon>
        <taxon>Lacihabitans</taxon>
    </lineage>
</organism>
<dbReference type="EMBL" id="JBHRYQ010000001">
    <property type="protein sequence ID" value="MFC3809176.1"/>
    <property type="molecule type" value="Genomic_DNA"/>
</dbReference>
<protein>
    <submittedName>
        <fullName evidence="1">Uncharacterized protein</fullName>
    </submittedName>
</protein>
<accession>A0ABV7YQB7</accession>